<proteinExistence type="predicted"/>
<gene>
    <name evidence="9" type="ORF">FPZ24_02265</name>
</gene>
<dbReference type="InterPro" id="IPR008969">
    <property type="entry name" value="CarboxyPept-like_regulatory"/>
</dbReference>
<dbReference type="GO" id="GO:0044718">
    <property type="term" value="P:siderophore transmembrane transport"/>
    <property type="evidence" value="ECO:0007669"/>
    <property type="project" value="TreeGrafter"/>
</dbReference>
<dbReference type="InterPro" id="IPR057601">
    <property type="entry name" value="Oar-like_b-barrel"/>
</dbReference>
<dbReference type="SUPFAM" id="SSF49464">
    <property type="entry name" value="Carboxypeptidase regulatory domain-like"/>
    <property type="match status" value="1"/>
</dbReference>
<dbReference type="Pfam" id="PF25183">
    <property type="entry name" value="OMP_b-brl_4"/>
    <property type="match status" value="2"/>
</dbReference>
<dbReference type="SUPFAM" id="SSF56935">
    <property type="entry name" value="Porins"/>
    <property type="match status" value="1"/>
</dbReference>
<evidence type="ECO:0000256" key="6">
    <source>
        <dbReference type="ARBA" id="ARBA00023237"/>
    </source>
</evidence>
<keyword evidence="9" id="KW-0675">Receptor</keyword>
<keyword evidence="10" id="KW-1185">Reference proteome</keyword>
<evidence type="ECO:0000256" key="2">
    <source>
        <dbReference type="ARBA" id="ARBA00022448"/>
    </source>
</evidence>
<dbReference type="Gene3D" id="2.40.170.20">
    <property type="entry name" value="TonB-dependent receptor, beta-barrel domain"/>
    <property type="match status" value="1"/>
</dbReference>
<feature type="domain" description="TonB-dependent transporter Oar-like beta-barrel" evidence="8">
    <location>
        <begin position="241"/>
        <end position="308"/>
    </location>
</feature>
<dbReference type="EMBL" id="CP042306">
    <property type="protein sequence ID" value="QDZ06443.1"/>
    <property type="molecule type" value="Genomic_DNA"/>
</dbReference>
<dbReference type="Proteomes" id="UP000315673">
    <property type="component" value="Chromosome"/>
</dbReference>
<dbReference type="GO" id="GO:0009279">
    <property type="term" value="C:cell outer membrane"/>
    <property type="evidence" value="ECO:0007669"/>
    <property type="project" value="UniProtKB-SubCell"/>
</dbReference>
<name>A0A5B8LEE8_9SPHN</name>
<sequence>MRNHLLIGAAVAALIMPAAAYAQETTSSIRGSVSANGAPVADARILITDVNSGTKVETGTDSSGNFNASGLRAGGPYSVEITSASGNTTVTDVYTVVGQPYDLPVDLTPSTAATAGDIVVTASSIKGAGVTSDGPQTVLKQTDISKVASVNRDIRDIERRDPFANLDLSNTRAVSFGGVNPRFNRFTINGVQIGDNFGLNSDANPTGRGPIPFDAIAQVSVSIAPYDIRQGNFVGGAIDTVMRSGSNKWQGTTFYSSSTDNLQGKRIGSTTITVPNYNSKTYGAELSGALIKDRLFFMVAAERNTDPRPFSPSAASQVPGLTDATVANVVNIAKSVYNYDAGSVLAVNNQKDEKIVGKIDLNITTGQRLSFSYINAFESADVLNNTSQSTSAPSLGLSSDAYTRSVLVRAGIVQLNSDWTDSLSTEIRGLYKSNRVNQTPMNGLGFAQFRVCTDPTSIVTSANTVTNCGSGTAVNPIVAFGPDISRQANQLFFDTWAGSFLGRYTTGGHEFKLLFEMSENRTFNLFQQYVTGAYYFDSIADFQNRSASTFDYANAVSLNTPDVAANFKYTQYTFGLQDDWKVNDTLTVTYGVRYDLYGMRSTPALNTFFLGRNGFDNTKTYKGLGNFQPRIGFNWKPTTGLKVRGGVGIFGGGSPDIYMSNSFSNTGVLANRISTVQRATPGVGTVPGSQTTSTCLATSPYVGTNAPLCTTALNGVTGNTIPGAINTYLSTATASLQTAPVNALAKNFKLPSVWKANLSVDYKIFGIGIGADYLFSKTRQAVAFTDLRSVVNTACAACGVLPDGRTRYNYRPTAGVTGVGAGLVNGDTNSDFLLYNTTRGRSHLADIRITKDFDWGLSLAGSYTWTDVKDQSPATSSTASSLYSNAAMADPNIQAYGISADQIKWSFKYSVGFDHAFFGDYRTVIQLFGETRAGRPYSFTMQNNNGTRSPVFGTIGNTDRYLLYVPTGAGDTKVSYDTQATADALDTLINASNLKNYRGMIAPKNIARNRAFTRIDLHLEQEIPTFVGGSRISLFADIENLPNLLNKNWGGLRQFGFPQTAAVVQVTCLTAPVVTGTAPTAAQTSTISTACAQYRYSGYRTPNESAVSTSNSLYLIRVGARFSF</sequence>
<feature type="domain" description="TonB-dependent transporter Oar-like beta-barrel" evidence="8">
    <location>
        <begin position="338"/>
        <end position="1046"/>
    </location>
</feature>
<keyword evidence="7" id="KW-0732">Signal</keyword>
<evidence type="ECO:0000256" key="1">
    <source>
        <dbReference type="ARBA" id="ARBA00004571"/>
    </source>
</evidence>
<keyword evidence="6" id="KW-0998">Cell outer membrane</keyword>
<dbReference type="PANTHER" id="PTHR30069:SF46">
    <property type="entry name" value="OAR PROTEIN"/>
    <property type="match status" value="1"/>
</dbReference>
<dbReference type="GO" id="GO:0015344">
    <property type="term" value="F:siderophore uptake transmembrane transporter activity"/>
    <property type="evidence" value="ECO:0007669"/>
    <property type="project" value="TreeGrafter"/>
</dbReference>
<feature type="signal peptide" evidence="7">
    <location>
        <begin position="1"/>
        <end position="22"/>
    </location>
</feature>
<dbReference type="Pfam" id="PF13620">
    <property type="entry name" value="CarboxypepD_reg"/>
    <property type="match status" value="1"/>
</dbReference>
<dbReference type="AlphaFoldDB" id="A0A5B8LEE8"/>
<keyword evidence="4" id="KW-0812">Transmembrane</keyword>
<dbReference type="OrthoDB" id="9768147at2"/>
<evidence type="ECO:0000313" key="10">
    <source>
        <dbReference type="Proteomes" id="UP000315673"/>
    </source>
</evidence>
<reference evidence="9 10" key="1">
    <citation type="submission" date="2019-07" db="EMBL/GenBank/DDBJ databases">
        <title>Full genome sequence of Sphingomonas sp. 4R-6-7(HKS19).</title>
        <authorList>
            <person name="Im W.-T."/>
        </authorList>
    </citation>
    <scope>NUCLEOTIDE SEQUENCE [LARGE SCALE GENOMIC DNA]</scope>
    <source>
        <strain evidence="9 10">HKS19</strain>
    </source>
</reference>
<evidence type="ECO:0000256" key="7">
    <source>
        <dbReference type="SAM" id="SignalP"/>
    </source>
</evidence>
<organism evidence="9 10">
    <name type="scientific">Sphingomonas panacisoli</name>
    <dbReference type="NCBI Taxonomy" id="1813879"/>
    <lineage>
        <taxon>Bacteria</taxon>
        <taxon>Pseudomonadati</taxon>
        <taxon>Pseudomonadota</taxon>
        <taxon>Alphaproteobacteria</taxon>
        <taxon>Sphingomonadales</taxon>
        <taxon>Sphingomonadaceae</taxon>
        <taxon>Sphingomonas</taxon>
    </lineage>
</organism>
<dbReference type="InterPro" id="IPR039426">
    <property type="entry name" value="TonB-dep_rcpt-like"/>
</dbReference>
<protein>
    <submittedName>
        <fullName evidence="9">TonB-dependent receptor</fullName>
    </submittedName>
</protein>
<dbReference type="RefSeq" id="WP_146569527.1">
    <property type="nucleotide sequence ID" value="NZ_CP042306.1"/>
</dbReference>
<keyword evidence="3" id="KW-1134">Transmembrane beta strand</keyword>
<feature type="chain" id="PRO_5022962567" evidence="7">
    <location>
        <begin position="23"/>
        <end position="1124"/>
    </location>
</feature>
<evidence type="ECO:0000256" key="3">
    <source>
        <dbReference type="ARBA" id="ARBA00022452"/>
    </source>
</evidence>
<evidence type="ECO:0000256" key="5">
    <source>
        <dbReference type="ARBA" id="ARBA00023136"/>
    </source>
</evidence>
<comment type="subcellular location">
    <subcellularLocation>
        <location evidence="1">Cell outer membrane</location>
        <topology evidence="1">Multi-pass membrane protein</topology>
    </subcellularLocation>
</comment>
<keyword evidence="2" id="KW-0813">Transport</keyword>
<evidence type="ECO:0000259" key="8">
    <source>
        <dbReference type="Pfam" id="PF25183"/>
    </source>
</evidence>
<keyword evidence="5" id="KW-0472">Membrane</keyword>
<accession>A0A5B8LEE8</accession>
<evidence type="ECO:0000313" key="9">
    <source>
        <dbReference type="EMBL" id="QDZ06443.1"/>
    </source>
</evidence>
<dbReference type="InterPro" id="IPR036942">
    <property type="entry name" value="Beta-barrel_TonB_sf"/>
</dbReference>
<dbReference type="PANTHER" id="PTHR30069">
    <property type="entry name" value="TONB-DEPENDENT OUTER MEMBRANE RECEPTOR"/>
    <property type="match status" value="1"/>
</dbReference>
<dbReference type="KEGG" id="spai:FPZ24_02265"/>
<evidence type="ECO:0000256" key="4">
    <source>
        <dbReference type="ARBA" id="ARBA00022692"/>
    </source>
</evidence>